<dbReference type="PRINTS" id="PR00992">
    <property type="entry name" value="ALARACEMASE"/>
</dbReference>
<dbReference type="Gene3D" id="2.40.37.10">
    <property type="entry name" value="Lyase, Ornithine Decarboxylase, Chain A, domain 1"/>
    <property type="match status" value="1"/>
</dbReference>
<dbReference type="InterPro" id="IPR029066">
    <property type="entry name" value="PLP-binding_barrel"/>
</dbReference>
<feature type="active site" description="Proton acceptor; specific for L-alanine" evidence="4">
    <location>
        <position position="266"/>
    </location>
</feature>
<comment type="function">
    <text evidence="4">Catalyzes the interconversion of L-alanine and D-alanine. May also act on other amino acids.</text>
</comment>
<reference evidence="6 7" key="1">
    <citation type="submission" date="2021-01" db="EMBL/GenBank/DDBJ databases">
        <title>Genomic Encyclopedia of Type Strains, Phase IV (KMG-IV): sequencing the most valuable type-strain genomes for metagenomic binning, comparative biology and taxonomic classification.</title>
        <authorList>
            <person name="Goeker M."/>
        </authorList>
    </citation>
    <scope>NUCLEOTIDE SEQUENCE [LARGE SCALE GENOMIC DNA]</scope>
    <source>
        <strain evidence="6 7">DSM 105453</strain>
    </source>
</reference>
<dbReference type="PANTHER" id="PTHR30511">
    <property type="entry name" value="ALANINE RACEMASE"/>
    <property type="match status" value="1"/>
</dbReference>
<feature type="modified residue" description="N6-(pyridoxal phosphate)lysine" evidence="4">
    <location>
        <position position="42"/>
    </location>
</feature>
<dbReference type="SMART" id="SM01005">
    <property type="entry name" value="Ala_racemase_C"/>
    <property type="match status" value="1"/>
</dbReference>
<dbReference type="Pfam" id="PF00842">
    <property type="entry name" value="Ala_racemase_C"/>
    <property type="match status" value="1"/>
</dbReference>
<comment type="similarity">
    <text evidence="4">Belongs to the alanine racemase family.</text>
</comment>
<dbReference type="InterPro" id="IPR009006">
    <property type="entry name" value="Ala_racemase/Decarboxylase_C"/>
</dbReference>
<dbReference type="InterPro" id="IPR001608">
    <property type="entry name" value="Ala_racemase_N"/>
</dbReference>
<evidence type="ECO:0000256" key="4">
    <source>
        <dbReference type="HAMAP-Rule" id="MF_01201"/>
    </source>
</evidence>
<dbReference type="EC" id="5.1.1.1" evidence="4"/>
<organism evidence="6 7">
    <name type="scientific">Siminovitchia thermophila</name>
    <dbReference type="NCBI Taxonomy" id="1245522"/>
    <lineage>
        <taxon>Bacteria</taxon>
        <taxon>Bacillati</taxon>
        <taxon>Bacillota</taxon>
        <taxon>Bacilli</taxon>
        <taxon>Bacillales</taxon>
        <taxon>Bacillaceae</taxon>
        <taxon>Siminovitchia</taxon>
    </lineage>
</organism>
<dbReference type="SUPFAM" id="SSF51419">
    <property type="entry name" value="PLP-binding barrel"/>
    <property type="match status" value="1"/>
</dbReference>
<evidence type="ECO:0000259" key="5">
    <source>
        <dbReference type="SMART" id="SM01005"/>
    </source>
</evidence>
<dbReference type="GO" id="GO:0008784">
    <property type="term" value="F:alanine racemase activity"/>
    <property type="evidence" value="ECO:0007669"/>
    <property type="project" value="UniProtKB-EC"/>
</dbReference>
<dbReference type="Proteomes" id="UP000823485">
    <property type="component" value="Unassembled WGS sequence"/>
</dbReference>
<dbReference type="NCBIfam" id="TIGR00492">
    <property type="entry name" value="alr"/>
    <property type="match status" value="1"/>
</dbReference>
<protein>
    <recommendedName>
        <fullName evidence="4">Alanine racemase</fullName>
        <ecNumber evidence="4">5.1.1.1</ecNumber>
    </recommendedName>
</protein>
<comment type="caution">
    <text evidence="6">The sequence shown here is derived from an EMBL/GenBank/DDBJ whole genome shotgun (WGS) entry which is preliminary data.</text>
</comment>
<dbReference type="EMBL" id="JAFBFH010000018">
    <property type="protein sequence ID" value="MBM7715824.1"/>
    <property type="molecule type" value="Genomic_DNA"/>
</dbReference>
<name>A0ABS2R9I4_9BACI</name>
<dbReference type="PROSITE" id="PS00395">
    <property type="entry name" value="ALANINE_RACEMASE"/>
    <property type="match status" value="1"/>
</dbReference>
<dbReference type="Gene3D" id="3.20.20.10">
    <property type="entry name" value="Alanine racemase"/>
    <property type="match status" value="1"/>
</dbReference>
<feature type="binding site" evidence="4">
    <location>
        <position position="313"/>
    </location>
    <ligand>
        <name>substrate</name>
    </ligand>
</feature>
<keyword evidence="3 4" id="KW-0413">Isomerase</keyword>
<feature type="active site" description="Proton acceptor; specific for D-alanine" evidence="4">
    <location>
        <position position="42"/>
    </location>
</feature>
<evidence type="ECO:0000256" key="3">
    <source>
        <dbReference type="ARBA" id="ARBA00023235"/>
    </source>
</evidence>
<sequence>MNEEIPFFRDTWTEIDLDALYDNVKMIRNALPRNTHMLAAVKANAYGHGALQVGLEALRAGAHGLVVALLDEALWLRKHGIEAPILVLGAIRPSDAGVAARYNISVPVFQTDWLEEASRSMKDGDVLKVHIKCDTGMGRIGLRRADELKEVEKMVSASDKFLFEGIFTHFATADQQEECYYQQQLQKFKRFIDLLETVPTYIHAANSAAALCHHDSLFNTARIGIAIYGLSPSEERQFIPKTRQVLSWHTKIVHVKKLQAGECVGYGACYKAREEEWIATLPVGYADGWLRKLEGQRVIIEDEFAPIVGRICMDQTMIRLPRYFPVGTEVTLIGGRQDLFISVDDIAKKLDTINYEVTCSINFRVPRVFKRGKQAVEIENKLSTRFL</sequence>
<proteinExistence type="inferred from homology"/>
<dbReference type="SUPFAM" id="SSF50621">
    <property type="entry name" value="Alanine racemase C-terminal domain-like"/>
    <property type="match status" value="1"/>
</dbReference>
<dbReference type="InterPro" id="IPR020622">
    <property type="entry name" value="Ala_racemase_pyridoxalP-BS"/>
</dbReference>
<dbReference type="Pfam" id="PF01168">
    <property type="entry name" value="Ala_racemase_N"/>
    <property type="match status" value="1"/>
</dbReference>
<evidence type="ECO:0000256" key="1">
    <source>
        <dbReference type="ARBA" id="ARBA00001933"/>
    </source>
</evidence>
<keyword evidence="7" id="KW-1185">Reference proteome</keyword>
<dbReference type="InterPro" id="IPR000821">
    <property type="entry name" value="Ala_racemase"/>
</dbReference>
<feature type="binding site" evidence="4">
    <location>
        <position position="139"/>
    </location>
    <ligand>
        <name>substrate</name>
    </ligand>
</feature>
<evidence type="ECO:0000313" key="6">
    <source>
        <dbReference type="EMBL" id="MBM7715824.1"/>
    </source>
</evidence>
<dbReference type="PANTHER" id="PTHR30511:SF0">
    <property type="entry name" value="ALANINE RACEMASE, CATABOLIC-RELATED"/>
    <property type="match status" value="1"/>
</dbReference>
<dbReference type="InterPro" id="IPR011079">
    <property type="entry name" value="Ala_racemase_C"/>
</dbReference>
<comment type="cofactor">
    <cofactor evidence="1 4">
        <name>pyridoxal 5'-phosphate</name>
        <dbReference type="ChEBI" id="CHEBI:597326"/>
    </cofactor>
</comment>
<dbReference type="HAMAP" id="MF_01201">
    <property type="entry name" value="Ala_racemase"/>
    <property type="match status" value="1"/>
</dbReference>
<accession>A0ABS2R9I4</accession>
<feature type="domain" description="Alanine racemase C-terminal" evidence="5">
    <location>
        <begin position="245"/>
        <end position="370"/>
    </location>
</feature>
<keyword evidence="2 4" id="KW-0663">Pyridoxal phosphate</keyword>
<comment type="catalytic activity">
    <reaction evidence="4">
        <text>L-alanine = D-alanine</text>
        <dbReference type="Rhea" id="RHEA:20249"/>
        <dbReference type="ChEBI" id="CHEBI:57416"/>
        <dbReference type="ChEBI" id="CHEBI:57972"/>
        <dbReference type="EC" id="5.1.1.1"/>
    </reaction>
</comment>
<comment type="pathway">
    <text evidence="4">Amino-acid biosynthesis; D-alanine biosynthesis; D-alanine from L-alanine: step 1/1.</text>
</comment>
<evidence type="ECO:0000313" key="7">
    <source>
        <dbReference type="Proteomes" id="UP000823485"/>
    </source>
</evidence>
<dbReference type="CDD" id="cd00430">
    <property type="entry name" value="PLPDE_III_AR"/>
    <property type="match status" value="1"/>
</dbReference>
<evidence type="ECO:0000256" key="2">
    <source>
        <dbReference type="ARBA" id="ARBA00022898"/>
    </source>
</evidence>
<gene>
    <name evidence="6" type="ORF">JOC94_002813</name>
</gene>